<evidence type="ECO:0000313" key="1">
    <source>
        <dbReference type="EMBL" id="RAT34729.1"/>
    </source>
</evidence>
<dbReference type="EMBL" id="LUSW01000014">
    <property type="protein sequence ID" value="RAT34729.1"/>
    <property type="molecule type" value="Genomic_DNA"/>
</dbReference>
<sequence>MNNSLLPPGSSTLERRLAKACGDISALSVPVRQLWNPDACPASFLPYLAWAFSVDRWDEQWPETVKRQVIKDAYFVHRHKGTLGALRRVVEPFGYLIRIDEWWQTGGQPGTFRLDIGVQEQGISEETYAELERLIAGARPCSRHLTGLSITLDAYGALPIAAACYSGDELTVYPYTPETITVSGPGYTAATVQLIDLMEVRV</sequence>
<comment type="caution">
    <text evidence="1">The sequence shown here is derived from an EMBL/GenBank/DDBJ whole genome shotgun (WGS) entry which is preliminary data.</text>
</comment>
<accession>A0ABX9EQ47</accession>
<dbReference type="Proteomes" id="UP000250186">
    <property type="component" value="Unassembled WGS sequence"/>
</dbReference>
<dbReference type="InterPro" id="IPR006521">
    <property type="entry name" value="Tail_protein_I"/>
</dbReference>
<proteinExistence type="predicted"/>
<dbReference type="Pfam" id="PF09684">
    <property type="entry name" value="Tail_P2_I"/>
    <property type="match status" value="1"/>
</dbReference>
<dbReference type="RefSeq" id="WP_112092826.1">
    <property type="nucleotide sequence ID" value="NZ_LUSR01000027.1"/>
</dbReference>
<dbReference type="NCBIfam" id="TIGR01634">
    <property type="entry name" value="tail_P2_I"/>
    <property type="match status" value="1"/>
</dbReference>
<protein>
    <submittedName>
        <fullName evidence="1">Phage tail protein I</fullName>
    </submittedName>
</protein>
<keyword evidence="2" id="KW-1185">Reference proteome</keyword>
<name>A0ABX9EQ47_9GAMM</name>
<reference evidence="1 2" key="1">
    <citation type="submission" date="2016-02" db="EMBL/GenBank/DDBJ databases">
        <title>Species-wide whole genome sequencing reveals diversity, host range in Lonsdalea quercina.</title>
        <authorList>
            <person name="Li Y."/>
        </authorList>
    </citation>
    <scope>NUCLEOTIDE SEQUENCE [LARGE SCALE GENOMIC DNA]</scope>
    <source>
        <strain evidence="1 2">CFCC 12721</strain>
    </source>
</reference>
<gene>
    <name evidence="1" type="ORF">AU492_07875</name>
</gene>
<evidence type="ECO:0000313" key="2">
    <source>
        <dbReference type="Proteomes" id="UP000250186"/>
    </source>
</evidence>
<organism evidence="1 2">
    <name type="scientific">Lonsdalea populi</name>
    <dbReference type="NCBI Taxonomy" id="1172565"/>
    <lineage>
        <taxon>Bacteria</taxon>
        <taxon>Pseudomonadati</taxon>
        <taxon>Pseudomonadota</taxon>
        <taxon>Gammaproteobacteria</taxon>
        <taxon>Enterobacterales</taxon>
        <taxon>Pectobacteriaceae</taxon>
        <taxon>Lonsdalea</taxon>
    </lineage>
</organism>